<dbReference type="PANTHER" id="PTHR30193:SF37">
    <property type="entry name" value="INNER MEMBRANE ABC TRANSPORTER PERMEASE PROTEIN YCJO"/>
    <property type="match status" value="1"/>
</dbReference>
<sequence length="307" mass="35678">MGGLVNRVRAILKLHFIVPFLFLVVVFYFIPVIITFLISFTNMSSYTGFSNWHWVEFKNYEFIFKNPETVQHFWITVKYVVCTLLFFNVGLAFILALATTHISRKWGYFFRSLWLLPRITPVVVYIMMWQFLVADAPYGVINQLFIKPLGLQPQNWLAVVPFLMIVLVNGFVGASFGMIIFTSAIESIPKDIMNASLIDGATIFQRIRYVIVPYLKWPLLFVLTYQTLSLLTSFEQILILTNGEFGTEVWALWAYHKALSNYWGNFQWGFGMALSAVLVIVGVIFSIIYMRFFKFKELVKRPKIETL</sequence>
<comment type="similarity">
    <text evidence="7">Belongs to the binding-protein-dependent transport system permease family.</text>
</comment>
<keyword evidence="6 7" id="KW-0472">Membrane</keyword>
<dbReference type="SUPFAM" id="SSF161098">
    <property type="entry name" value="MetI-like"/>
    <property type="match status" value="1"/>
</dbReference>
<comment type="subcellular location">
    <subcellularLocation>
        <location evidence="1 7">Cell membrane</location>
        <topology evidence="1 7">Multi-pass membrane protein</topology>
    </subcellularLocation>
</comment>
<dbReference type="OrthoDB" id="42615at2"/>
<dbReference type="AlphaFoldDB" id="A0A238YEG5"/>
<dbReference type="GO" id="GO:0055085">
    <property type="term" value="P:transmembrane transport"/>
    <property type="evidence" value="ECO:0007669"/>
    <property type="project" value="InterPro"/>
</dbReference>
<keyword evidence="2 7" id="KW-0813">Transport</keyword>
<dbReference type="PANTHER" id="PTHR30193">
    <property type="entry name" value="ABC TRANSPORTER PERMEASE PROTEIN"/>
    <property type="match status" value="1"/>
</dbReference>
<evidence type="ECO:0000256" key="4">
    <source>
        <dbReference type="ARBA" id="ARBA00022692"/>
    </source>
</evidence>
<dbReference type="EMBL" id="FZOB01000003">
    <property type="protein sequence ID" value="SNR68749.1"/>
    <property type="molecule type" value="Genomic_DNA"/>
</dbReference>
<dbReference type="RefSeq" id="WP_089322749.1">
    <property type="nucleotide sequence ID" value="NZ_FZOB01000003.1"/>
</dbReference>
<keyword evidence="3" id="KW-1003">Cell membrane</keyword>
<keyword evidence="4 7" id="KW-0812">Transmembrane</keyword>
<proteinExistence type="inferred from homology"/>
<feature type="transmembrane region" description="Helical" evidence="7">
    <location>
        <begin position="161"/>
        <end position="185"/>
    </location>
</feature>
<evidence type="ECO:0000256" key="5">
    <source>
        <dbReference type="ARBA" id="ARBA00022989"/>
    </source>
</evidence>
<dbReference type="Gene3D" id="1.10.3720.10">
    <property type="entry name" value="MetI-like"/>
    <property type="match status" value="1"/>
</dbReference>
<dbReference type="GO" id="GO:0005886">
    <property type="term" value="C:plasma membrane"/>
    <property type="evidence" value="ECO:0007669"/>
    <property type="project" value="UniProtKB-SubCell"/>
</dbReference>
<name>A0A238YEG5_9BACT</name>
<accession>A0A238YEG5</accession>
<evidence type="ECO:0000256" key="2">
    <source>
        <dbReference type="ARBA" id="ARBA00022448"/>
    </source>
</evidence>
<reference evidence="10" key="1">
    <citation type="submission" date="2017-06" db="EMBL/GenBank/DDBJ databases">
        <authorList>
            <person name="Varghese N."/>
            <person name="Submissions S."/>
        </authorList>
    </citation>
    <scope>NUCLEOTIDE SEQUENCE [LARGE SCALE GENOMIC DNA]</scope>
    <source>
        <strain evidence="10">DSM 15668</strain>
    </source>
</reference>
<dbReference type="InterPro" id="IPR035906">
    <property type="entry name" value="MetI-like_sf"/>
</dbReference>
<evidence type="ECO:0000256" key="7">
    <source>
        <dbReference type="RuleBase" id="RU363032"/>
    </source>
</evidence>
<organism evidence="9 10">
    <name type="scientific">Desulfurobacterium atlanticum</name>
    <dbReference type="NCBI Taxonomy" id="240169"/>
    <lineage>
        <taxon>Bacteria</taxon>
        <taxon>Pseudomonadati</taxon>
        <taxon>Aquificota</taxon>
        <taxon>Aquificia</taxon>
        <taxon>Desulfurobacteriales</taxon>
        <taxon>Desulfurobacteriaceae</taxon>
        <taxon>Desulfurobacterium</taxon>
    </lineage>
</organism>
<keyword evidence="5 7" id="KW-1133">Transmembrane helix</keyword>
<dbReference type="Proteomes" id="UP000198405">
    <property type="component" value="Unassembled WGS sequence"/>
</dbReference>
<feature type="domain" description="ABC transmembrane type-1" evidence="8">
    <location>
        <begin position="74"/>
        <end position="289"/>
    </location>
</feature>
<evidence type="ECO:0000313" key="9">
    <source>
        <dbReference type="EMBL" id="SNR68749.1"/>
    </source>
</evidence>
<dbReference type="PROSITE" id="PS50928">
    <property type="entry name" value="ABC_TM1"/>
    <property type="match status" value="1"/>
</dbReference>
<keyword evidence="10" id="KW-1185">Reference proteome</keyword>
<gene>
    <name evidence="9" type="ORF">SAMN06265340_10335</name>
</gene>
<evidence type="ECO:0000256" key="1">
    <source>
        <dbReference type="ARBA" id="ARBA00004651"/>
    </source>
</evidence>
<dbReference type="InterPro" id="IPR051393">
    <property type="entry name" value="ABC_transporter_permease"/>
</dbReference>
<evidence type="ECO:0000256" key="3">
    <source>
        <dbReference type="ARBA" id="ARBA00022475"/>
    </source>
</evidence>
<dbReference type="CDD" id="cd06261">
    <property type="entry name" value="TM_PBP2"/>
    <property type="match status" value="1"/>
</dbReference>
<feature type="transmembrane region" description="Helical" evidence="7">
    <location>
        <begin position="268"/>
        <end position="293"/>
    </location>
</feature>
<dbReference type="InterPro" id="IPR000515">
    <property type="entry name" value="MetI-like"/>
</dbReference>
<evidence type="ECO:0000259" key="8">
    <source>
        <dbReference type="PROSITE" id="PS50928"/>
    </source>
</evidence>
<evidence type="ECO:0000256" key="6">
    <source>
        <dbReference type="ARBA" id="ARBA00023136"/>
    </source>
</evidence>
<feature type="transmembrane region" description="Helical" evidence="7">
    <location>
        <begin position="16"/>
        <end position="40"/>
    </location>
</feature>
<feature type="transmembrane region" description="Helical" evidence="7">
    <location>
        <begin position="73"/>
        <end position="98"/>
    </location>
</feature>
<evidence type="ECO:0000313" key="10">
    <source>
        <dbReference type="Proteomes" id="UP000198405"/>
    </source>
</evidence>
<dbReference type="Pfam" id="PF00528">
    <property type="entry name" value="BPD_transp_1"/>
    <property type="match status" value="1"/>
</dbReference>
<protein>
    <submittedName>
        <fullName evidence="9">Carbohydrate ABC transporter membrane protein 1, CUT1 family</fullName>
    </submittedName>
</protein>
<feature type="transmembrane region" description="Helical" evidence="7">
    <location>
        <begin position="206"/>
        <end position="225"/>
    </location>
</feature>